<feature type="chain" id="PRO_5023022426" description="Effector family protein Eff1" evidence="1">
    <location>
        <begin position="21"/>
        <end position="377"/>
    </location>
</feature>
<reference evidence="2 3" key="1">
    <citation type="submission" date="2018-03" db="EMBL/GenBank/DDBJ databases">
        <authorList>
            <person name="Guldener U."/>
        </authorList>
    </citation>
    <scope>NUCLEOTIDE SEQUENCE [LARGE SCALE GENOMIC DNA]</scope>
    <source>
        <strain evidence="2 3">NBRC100155</strain>
    </source>
</reference>
<proteinExistence type="predicted"/>
<dbReference type="EMBL" id="OOIN01000016">
    <property type="protein sequence ID" value="SPO26931.1"/>
    <property type="molecule type" value="Genomic_DNA"/>
</dbReference>
<dbReference type="AlphaFoldDB" id="A0A5C3EBA4"/>
<evidence type="ECO:0000256" key="1">
    <source>
        <dbReference type="SAM" id="SignalP"/>
    </source>
</evidence>
<keyword evidence="1" id="KW-0732">Signal</keyword>
<evidence type="ECO:0008006" key="4">
    <source>
        <dbReference type="Google" id="ProtNLM"/>
    </source>
</evidence>
<gene>
    <name evidence="2" type="ORF">UTRI_10676</name>
</gene>
<sequence length="377" mass="42337">MVLLILAVLLSVLTPGLVSAMDEVPSPSSSSRPPQPRYFGFPQGYLLPVMEHPTPTAEQRPWRGRERLIIVPNPSHPSLQDHQHLGSEVDVLTDQFPPAPQSAAHELSVLAQPHLGRSAPLEEVINPGREHDQRQYHIPAFSDANGRRWGPFPLGRKKFTLQSYPLNIHAVDSLDHTSVVAPATVEEDLSGNGRFPSHFFFRPEPNLLRAIHQAIWTPLNQNGVQAKEIRSAFPLLQGEFLWLPTIDARSPDGNGMTERRAVLPKSFNDDAYNLSPTEFLLRSASDRRIYHMNIRLDDGVRHILMTQVRPINYLEDAKLLGDSRLWMLFQGLRSRTEPSSTHIALLGATALPSEARNKLTELGVLKVARRIVPSFRR</sequence>
<evidence type="ECO:0000313" key="2">
    <source>
        <dbReference type="EMBL" id="SPO26931.1"/>
    </source>
</evidence>
<organism evidence="2 3">
    <name type="scientific">Ustilago trichophora</name>
    <dbReference type="NCBI Taxonomy" id="86804"/>
    <lineage>
        <taxon>Eukaryota</taxon>
        <taxon>Fungi</taxon>
        <taxon>Dikarya</taxon>
        <taxon>Basidiomycota</taxon>
        <taxon>Ustilaginomycotina</taxon>
        <taxon>Ustilaginomycetes</taxon>
        <taxon>Ustilaginales</taxon>
        <taxon>Ustilaginaceae</taxon>
        <taxon>Ustilago</taxon>
    </lineage>
</organism>
<dbReference type="Proteomes" id="UP000324022">
    <property type="component" value="Unassembled WGS sequence"/>
</dbReference>
<name>A0A5C3EBA4_9BASI</name>
<evidence type="ECO:0000313" key="3">
    <source>
        <dbReference type="Proteomes" id="UP000324022"/>
    </source>
</evidence>
<keyword evidence="3" id="KW-1185">Reference proteome</keyword>
<accession>A0A5C3EBA4</accession>
<feature type="signal peptide" evidence="1">
    <location>
        <begin position="1"/>
        <end position="20"/>
    </location>
</feature>
<protein>
    <recommendedName>
        <fullName evidence="4">Effector family protein Eff1</fullName>
    </recommendedName>
</protein>
<dbReference type="OrthoDB" id="2556295at2759"/>